<dbReference type="SUPFAM" id="SSF48452">
    <property type="entry name" value="TPR-like"/>
    <property type="match status" value="1"/>
</dbReference>
<organism evidence="1 2">
    <name type="scientific">Qipengyuania algicida</name>
    <dbReference type="NCBI Taxonomy" id="1836209"/>
    <lineage>
        <taxon>Bacteria</taxon>
        <taxon>Pseudomonadati</taxon>
        <taxon>Pseudomonadota</taxon>
        <taxon>Alphaproteobacteria</taxon>
        <taxon>Sphingomonadales</taxon>
        <taxon>Erythrobacteraceae</taxon>
        <taxon>Qipengyuania</taxon>
    </lineage>
</organism>
<accession>A0A845AD49</accession>
<dbReference type="AlphaFoldDB" id="A0A845AD49"/>
<protein>
    <submittedName>
        <fullName evidence="1">Cytochrome c biogenesis factor</fullName>
    </submittedName>
</protein>
<sequence>MIWWPFLLLVAAAFLIAALVFRLPRSGYPLFGAALLFGLSGYALQGSPSEPSSPRVAQERDASTGGLFVDARRRFFDPQSLPSPYIVTADAFARKGDFQDAANFAEIAVSENPGDAEGWVALGNALTEHAEGHLTPAALYAYGRAQTLMPGNGAAHYFLGLTMLRAGQPEETRKLWTEALAAAPKDALWREELAARIVQLQIMLKQQPGS</sequence>
<dbReference type="InterPro" id="IPR011990">
    <property type="entry name" value="TPR-like_helical_dom_sf"/>
</dbReference>
<dbReference type="OrthoDB" id="7390129at2"/>
<keyword evidence="2" id="KW-1185">Reference proteome</keyword>
<dbReference type="RefSeq" id="WP_160751613.1">
    <property type="nucleotide sequence ID" value="NZ_WTYA01000001.1"/>
</dbReference>
<proteinExistence type="predicted"/>
<comment type="caution">
    <text evidence="1">The sequence shown here is derived from an EMBL/GenBank/DDBJ whole genome shotgun (WGS) entry which is preliminary data.</text>
</comment>
<name>A0A845AD49_9SPHN</name>
<dbReference type="EMBL" id="WTYA01000001">
    <property type="protein sequence ID" value="MXP27309.1"/>
    <property type="molecule type" value="Genomic_DNA"/>
</dbReference>
<dbReference type="Gene3D" id="1.25.40.10">
    <property type="entry name" value="Tetratricopeptide repeat domain"/>
    <property type="match status" value="1"/>
</dbReference>
<evidence type="ECO:0000313" key="1">
    <source>
        <dbReference type="EMBL" id="MXP27309.1"/>
    </source>
</evidence>
<reference evidence="1 2" key="1">
    <citation type="submission" date="2019-12" db="EMBL/GenBank/DDBJ databases">
        <title>Genomic-based taxomic classification of the family Erythrobacteraceae.</title>
        <authorList>
            <person name="Xu L."/>
        </authorList>
    </citation>
    <scope>NUCLEOTIDE SEQUENCE [LARGE SCALE GENOMIC DNA]</scope>
    <source>
        <strain evidence="1 2">KEMB 9005-328</strain>
    </source>
</reference>
<gene>
    <name evidence="1" type="ORF">GRI58_00540</name>
</gene>
<evidence type="ECO:0000313" key="2">
    <source>
        <dbReference type="Proteomes" id="UP000439780"/>
    </source>
</evidence>
<dbReference type="Proteomes" id="UP000439780">
    <property type="component" value="Unassembled WGS sequence"/>
</dbReference>